<accession>A0A5B7JH05</accession>
<dbReference type="AlphaFoldDB" id="A0A5B7JH05"/>
<reference evidence="2 3" key="1">
    <citation type="submission" date="2019-05" db="EMBL/GenBank/DDBJ databases">
        <title>Another draft genome of Portunus trituberculatus and its Hox gene families provides insights of decapod evolution.</title>
        <authorList>
            <person name="Jeong J.-H."/>
            <person name="Song I."/>
            <person name="Kim S."/>
            <person name="Choi T."/>
            <person name="Kim D."/>
            <person name="Ryu S."/>
            <person name="Kim W."/>
        </authorList>
    </citation>
    <scope>NUCLEOTIDE SEQUENCE [LARGE SCALE GENOMIC DNA]</scope>
    <source>
        <tissue evidence="2">Muscle</tissue>
    </source>
</reference>
<proteinExistence type="predicted"/>
<sequence length="73" mass="7690">MQPAEMGCSSTLPSMAAATPGRAWQEALPRQLASITTMRQLQTEAHQLSEATSSPTCHTASSVRSSATVASRE</sequence>
<organism evidence="2 3">
    <name type="scientific">Portunus trituberculatus</name>
    <name type="common">Swimming crab</name>
    <name type="synonym">Neptunus trituberculatus</name>
    <dbReference type="NCBI Taxonomy" id="210409"/>
    <lineage>
        <taxon>Eukaryota</taxon>
        <taxon>Metazoa</taxon>
        <taxon>Ecdysozoa</taxon>
        <taxon>Arthropoda</taxon>
        <taxon>Crustacea</taxon>
        <taxon>Multicrustacea</taxon>
        <taxon>Malacostraca</taxon>
        <taxon>Eumalacostraca</taxon>
        <taxon>Eucarida</taxon>
        <taxon>Decapoda</taxon>
        <taxon>Pleocyemata</taxon>
        <taxon>Brachyura</taxon>
        <taxon>Eubrachyura</taxon>
        <taxon>Portunoidea</taxon>
        <taxon>Portunidae</taxon>
        <taxon>Portuninae</taxon>
        <taxon>Portunus</taxon>
    </lineage>
</organism>
<keyword evidence="3" id="KW-1185">Reference proteome</keyword>
<evidence type="ECO:0000313" key="2">
    <source>
        <dbReference type="EMBL" id="MPC93875.1"/>
    </source>
</evidence>
<dbReference type="EMBL" id="VSRR010096433">
    <property type="protein sequence ID" value="MPC93875.1"/>
    <property type="molecule type" value="Genomic_DNA"/>
</dbReference>
<evidence type="ECO:0000256" key="1">
    <source>
        <dbReference type="SAM" id="MobiDB-lite"/>
    </source>
</evidence>
<feature type="compositionally biased region" description="Polar residues" evidence="1">
    <location>
        <begin position="43"/>
        <end position="58"/>
    </location>
</feature>
<comment type="caution">
    <text evidence="2">The sequence shown here is derived from an EMBL/GenBank/DDBJ whole genome shotgun (WGS) entry which is preliminary data.</text>
</comment>
<gene>
    <name evidence="2" type="ORF">E2C01_089020</name>
</gene>
<feature type="region of interest" description="Disordered" evidence="1">
    <location>
        <begin position="1"/>
        <end position="23"/>
    </location>
</feature>
<protein>
    <submittedName>
        <fullName evidence="2">Uncharacterized protein</fullName>
    </submittedName>
</protein>
<feature type="compositionally biased region" description="Low complexity" evidence="1">
    <location>
        <begin position="59"/>
        <end position="73"/>
    </location>
</feature>
<evidence type="ECO:0000313" key="3">
    <source>
        <dbReference type="Proteomes" id="UP000324222"/>
    </source>
</evidence>
<name>A0A5B7JH05_PORTR</name>
<feature type="region of interest" description="Disordered" evidence="1">
    <location>
        <begin position="43"/>
        <end position="73"/>
    </location>
</feature>
<dbReference type="Proteomes" id="UP000324222">
    <property type="component" value="Unassembled WGS sequence"/>
</dbReference>